<evidence type="ECO:0000313" key="1">
    <source>
        <dbReference type="EMBL" id="TWU10558.1"/>
    </source>
</evidence>
<reference evidence="1 2" key="1">
    <citation type="journal article" date="2020" name="Antonie Van Leeuwenhoek">
        <title>Rhodopirellula heiligendammensis sp. nov., Rhodopirellula pilleata sp. nov., and Rhodopirellula solitaria sp. nov. isolated from natural or artificial marine surfaces in Northern Germany and California, USA, and emended description of the genus Rhodopirellula.</title>
        <authorList>
            <person name="Kallscheuer N."/>
            <person name="Wiegand S."/>
            <person name="Jogler M."/>
            <person name="Boedeker C."/>
            <person name="Peeters S.H."/>
            <person name="Rast P."/>
            <person name="Heuer A."/>
            <person name="Jetten M.S.M."/>
            <person name="Rohde M."/>
            <person name="Jogler C."/>
        </authorList>
    </citation>
    <scope>NUCLEOTIDE SEQUENCE [LARGE SCALE GENOMIC DNA]</scope>
    <source>
        <strain evidence="1 2">Poly21</strain>
    </source>
</reference>
<comment type="caution">
    <text evidence="1">The sequence shown here is derived from an EMBL/GenBank/DDBJ whole genome shotgun (WGS) entry which is preliminary data.</text>
</comment>
<protein>
    <submittedName>
        <fullName evidence="1">Uncharacterized protein</fullName>
    </submittedName>
</protein>
<name>A0A5C6BES8_9BACT</name>
<dbReference type="Proteomes" id="UP000319908">
    <property type="component" value="Unassembled WGS sequence"/>
</dbReference>
<proteinExistence type="predicted"/>
<accession>A0A5C6BES8</accession>
<keyword evidence="2" id="KW-1185">Reference proteome</keyword>
<dbReference type="AlphaFoldDB" id="A0A5C6BES8"/>
<dbReference type="EMBL" id="SJPU01000003">
    <property type="protein sequence ID" value="TWU10558.1"/>
    <property type="molecule type" value="Genomic_DNA"/>
</dbReference>
<gene>
    <name evidence="1" type="ORF">Poly21_44630</name>
</gene>
<sequence>MLRILKNPEKLIPNSDGCCDYLLRLDGSRLSAKALHRCVCIPSTVIP</sequence>
<evidence type="ECO:0000313" key="2">
    <source>
        <dbReference type="Proteomes" id="UP000319908"/>
    </source>
</evidence>
<organism evidence="1 2">
    <name type="scientific">Allorhodopirellula heiligendammensis</name>
    <dbReference type="NCBI Taxonomy" id="2714739"/>
    <lineage>
        <taxon>Bacteria</taxon>
        <taxon>Pseudomonadati</taxon>
        <taxon>Planctomycetota</taxon>
        <taxon>Planctomycetia</taxon>
        <taxon>Pirellulales</taxon>
        <taxon>Pirellulaceae</taxon>
        <taxon>Allorhodopirellula</taxon>
    </lineage>
</organism>